<accession>K9ARW6</accession>
<evidence type="ECO:0000256" key="5">
    <source>
        <dbReference type="ARBA" id="ARBA00022692"/>
    </source>
</evidence>
<keyword evidence="3" id="KW-0813">Transport</keyword>
<feature type="transmembrane region" description="Helical" evidence="11">
    <location>
        <begin position="87"/>
        <end position="106"/>
    </location>
</feature>
<comment type="function">
    <text evidence="9">May be a proton symporter involved in the uptake of osmolytes such as proline and glycine betaine.</text>
</comment>
<keyword evidence="8 11" id="KW-0472">Membrane</keyword>
<sequence length="436" mass="48069">MQRDVNYVNSASAKRKVIVTSMGNALEWFDFALYAQLAVYISANFFPNTGGSENLLYTFGTFALAFLVRPIGAIVFGAIGDKFGRKIVLTTTISIMALSTLLLGVLPTYHQIGIFAPILLLLVRMAQSFSTGGEYSGAMTYIVESSPDKKRGRLASGLEMGTMVGNAFAAILVAILSFNLSTEQMEAFGWRIPFILAAPFGLMVFYLRTKLDETPTFKHHVDQKTQSLFKALKNYKKEAFVMLIAVAVLNVNNYMFLTYLPSFLKNDLSMSDQSSTIINAISLLLIIPFIFIFGYLSDKYNNKRLLVIGFILYILLAIPTVFVLNMGNVVSVFIAVMVYAIMLSIFVGIMPSTLPAITHTNVRMKFLSIIYNVATAIFGGATPFILTLLGSLENGKYAPAIFLIITNVIGLVVFIFMFKPTSNKPLKGSKPNVEKT</sequence>
<evidence type="ECO:0000256" key="9">
    <source>
        <dbReference type="ARBA" id="ARBA00037295"/>
    </source>
</evidence>
<keyword evidence="5 11" id="KW-0812">Transmembrane</keyword>
<dbReference type="STRING" id="1229783.C273_02158"/>
<dbReference type="GO" id="GO:0005886">
    <property type="term" value="C:plasma membrane"/>
    <property type="evidence" value="ECO:0007669"/>
    <property type="project" value="UniProtKB-SubCell"/>
</dbReference>
<reference evidence="13 14" key="1">
    <citation type="journal article" date="2013" name="Genome Announc.">
        <title>Genome Sequence of Staphylococcus massiliensis Strain S46, Isolated from the Surface of Healthy Human Skin.</title>
        <authorList>
            <person name="Srivastav R."/>
            <person name="Singh A."/>
            <person name="Jangir P.K."/>
            <person name="Kumari C."/>
            <person name="Muduli S."/>
            <person name="Sharma R."/>
        </authorList>
    </citation>
    <scope>NUCLEOTIDE SEQUENCE [LARGE SCALE GENOMIC DNA]</scope>
    <source>
        <strain evidence="13 14">S46</strain>
    </source>
</reference>
<dbReference type="OrthoDB" id="9783227at2"/>
<feature type="transmembrane region" description="Helical" evidence="11">
    <location>
        <begin position="330"/>
        <end position="357"/>
    </location>
</feature>
<dbReference type="InterPro" id="IPR036259">
    <property type="entry name" value="MFS_trans_sf"/>
</dbReference>
<feature type="transmembrane region" description="Helical" evidence="11">
    <location>
        <begin position="369"/>
        <end position="391"/>
    </location>
</feature>
<dbReference type="PROSITE" id="PS50850">
    <property type="entry name" value="MFS"/>
    <property type="match status" value="1"/>
</dbReference>
<dbReference type="Proteomes" id="UP000009885">
    <property type="component" value="Unassembled WGS sequence"/>
</dbReference>
<feature type="transmembrane region" description="Helical" evidence="11">
    <location>
        <begin position="397"/>
        <end position="418"/>
    </location>
</feature>
<feature type="transmembrane region" description="Helical" evidence="11">
    <location>
        <begin position="305"/>
        <end position="324"/>
    </location>
</feature>
<evidence type="ECO:0000256" key="10">
    <source>
        <dbReference type="ARBA" id="ARBA00039918"/>
    </source>
</evidence>
<evidence type="ECO:0000256" key="8">
    <source>
        <dbReference type="ARBA" id="ARBA00023136"/>
    </source>
</evidence>
<comment type="similarity">
    <text evidence="2">Belongs to the major facilitator superfamily. Metabolite:H+ Symporter (MHS) family (TC 2.A.1.6) family.</text>
</comment>
<feature type="transmembrane region" description="Helical" evidence="11">
    <location>
        <begin position="154"/>
        <end position="176"/>
    </location>
</feature>
<keyword evidence="4" id="KW-1003">Cell membrane</keyword>
<dbReference type="InterPro" id="IPR051084">
    <property type="entry name" value="H+-coupled_symporters"/>
</dbReference>
<evidence type="ECO:0000259" key="12">
    <source>
        <dbReference type="PROSITE" id="PS50850"/>
    </source>
</evidence>
<evidence type="ECO:0000256" key="2">
    <source>
        <dbReference type="ARBA" id="ARBA00008240"/>
    </source>
</evidence>
<dbReference type="PANTHER" id="PTHR43528">
    <property type="entry name" value="ALPHA-KETOGLUTARATE PERMEASE"/>
    <property type="match status" value="1"/>
</dbReference>
<protein>
    <recommendedName>
        <fullName evidence="10">Putative proline/betaine transporter</fullName>
    </recommendedName>
</protein>
<dbReference type="GO" id="GO:0015293">
    <property type="term" value="F:symporter activity"/>
    <property type="evidence" value="ECO:0007669"/>
    <property type="project" value="UniProtKB-KW"/>
</dbReference>
<dbReference type="PATRIC" id="fig|1229783.3.peg.437"/>
<gene>
    <name evidence="13" type="ORF">C273_02158</name>
</gene>
<dbReference type="EMBL" id="AMSQ01000003">
    <property type="protein sequence ID" value="EKU50034.1"/>
    <property type="molecule type" value="Genomic_DNA"/>
</dbReference>
<evidence type="ECO:0000256" key="7">
    <source>
        <dbReference type="ARBA" id="ARBA00022989"/>
    </source>
</evidence>
<feature type="transmembrane region" description="Helical" evidence="11">
    <location>
        <begin position="55"/>
        <end position="80"/>
    </location>
</feature>
<evidence type="ECO:0000256" key="11">
    <source>
        <dbReference type="SAM" id="Phobius"/>
    </source>
</evidence>
<dbReference type="Pfam" id="PF07690">
    <property type="entry name" value="MFS_1"/>
    <property type="match status" value="1"/>
</dbReference>
<evidence type="ECO:0000313" key="13">
    <source>
        <dbReference type="EMBL" id="EKU50034.1"/>
    </source>
</evidence>
<comment type="subcellular location">
    <subcellularLocation>
        <location evidence="1">Cell membrane</location>
        <topology evidence="1">Multi-pass membrane protein</topology>
    </subcellularLocation>
</comment>
<keyword evidence="6" id="KW-0769">Symport</keyword>
<dbReference type="SUPFAM" id="SSF103473">
    <property type="entry name" value="MFS general substrate transporter"/>
    <property type="match status" value="1"/>
</dbReference>
<dbReference type="InterPro" id="IPR020846">
    <property type="entry name" value="MFS_dom"/>
</dbReference>
<comment type="caution">
    <text evidence="13">The sequence shown here is derived from an EMBL/GenBank/DDBJ whole genome shotgun (WGS) entry which is preliminary data.</text>
</comment>
<dbReference type="InterPro" id="IPR011701">
    <property type="entry name" value="MFS"/>
</dbReference>
<feature type="domain" description="Major facilitator superfamily (MFS) profile" evidence="12">
    <location>
        <begin position="16"/>
        <end position="422"/>
    </location>
</feature>
<feature type="transmembrane region" description="Helical" evidence="11">
    <location>
        <begin position="188"/>
        <end position="207"/>
    </location>
</feature>
<evidence type="ECO:0000256" key="4">
    <source>
        <dbReference type="ARBA" id="ARBA00022475"/>
    </source>
</evidence>
<feature type="transmembrane region" description="Helical" evidence="11">
    <location>
        <begin position="277"/>
        <end position="296"/>
    </location>
</feature>
<dbReference type="RefSeq" id="WP_009382222.1">
    <property type="nucleotide sequence ID" value="NZ_AMSQ01000003.1"/>
</dbReference>
<feature type="transmembrane region" description="Helical" evidence="11">
    <location>
        <begin position="239"/>
        <end position="257"/>
    </location>
</feature>
<feature type="transmembrane region" description="Helical" evidence="11">
    <location>
        <begin position="112"/>
        <end position="133"/>
    </location>
</feature>
<evidence type="ECO:0000256" key="1">
    <source>
        <dbReference type="ARBA" id="ARBA00004651"/>
    </source>
</evidence>
<dbReference type="eggNOG" id="COG0477">
    <property type="taxonomic scope" value="Bacteria"/>
</dbReference>
<evidence type="ECO:0000256" key="3">
    <source>
        <dbReference type="ARBA" id="ARBA00022448"/>
    </source>
</evidence>
<evidence type="ECO:0000313" key="14">
    <source>
        <dbReference type="Proteomes" id="UP000009885"/>
    </source>
</evidence>
<proteinExistence type="inferred from homology"/>
<dbReference type="PANTHER" id="PTHR43528:SF1">
    <property type="entry name" value="ALPHA-KETOGLUTARATE PERMEASE"/>
    <property type="match status" value="1"/>
</dbReference>
<dbReference type="AlphaFoldDB" id="K9ARW6"/>
<keyword evidence="7 11" id="KW-1133">Transmembrane helix</keyword>
<keyword evidence="14" id="KW-1185">Reference proteome</keyword>
<dbReference type="Gene3D" id="1.20.1250.20">
    <property type="entry name" value="MFS general substrate transporter like domains"/>
    <property type="match status" value="2"/>
</dbReference>
<evidence type="ECO:0000256" key="6">
    <source>
        <dbReference type="ARBA" id="ARBA00022847"/>
    </source>
</evidence>
<feature type="transmembrane region" description="Helical" evidence="11">
    <location>
        <begin position="25"/>
        <end position="43"/>
    </location>
</feature>
<name>K9ARW6_9STAP</name>
<dbReference type="FunFam" id="1.20.1250.20:FF:000001">
    <property type="entry name" value="Dicarboxylate MFS transporter"/>
    <property type="match status" value="1"/>
</dbReference>
<organism evidence="13 14">
    <name type="scientific">Staphylococcus massiliensis S46</name>
    <dbReference type="NCBI Taxonomy" id="1229783"/>
    <lineage>
        <taxon>Bacteria</taxon>
        <taxon>Bacillati</taxon>
        <taxon>Bacillota</taxon>
        <taxon>Bacilli</taxon>
        <taxon>Bacillales</taxon>
        <taxon>Staphylococcaceae</taxon>
        <taxon>Staphylococcus</taxon>
    </lineage>
</organism>